<keyword evidence="1" id="KW-0732">Signal</keyword>
<feature type="chain" id="PRO_5026807978" evidence="1">
    <location>
        <begin position="25"/>
        <end position="159"/>
    </location>
</feature>
<name>A0A6M8HUE4_9PROT</name>
<protein>
    <submittedName>
        <fullName evidence="2">CreA family protein</fullName>
    </submittedName>
</protein>
<sequence>MTRLKRISAGATLALLATIPAALADDGVRIGAVSTTFRLVGRNDKIVVDRYDDPKVSGVSCYLSHAETGGVKGSLGLATDPSRFSLACRATGKPIPTGNLPDNEVVFGQSTSFFFKELRVSRIYDRDKRVLLYLAWSTKALTTGGSPYNSITAVPLDTQ</sequence>
<dbReference type="KEGG" id="lck:HN018_20760"/>
<dbReference type="AlphaFoldDB" id="A0A6M8HUE4"/>
<dbReference type="GO" id="GO:0005829">
    <property type="term" value="C:cytosol"/>
    <property type="evidence" value="ECO:0007669"/>
    <property type="project" value="TreeGrafter"/>
</dbReference>
<evidence type="ECO:0000256" key="1">
    <source>
        <dbReference type="SAM" id="SignalP"/>
    </source>
</evidence>
<proteinExistence type="predicted"/>
<dbReference type="InterPro" id="IPR010292">
    <property type="entry name" value="Uncharacterised_CreA"/>
</dbReference>
<dbReference type="PANTHER" id="PTHR37952">
    <property type="match status" value="1"/>
</dbReference>
<keyword evidence="3" id="KW-1185">Reference proteome</keyword>
<dbReference type="EMBL" id="CP053708">
    <property type="protein sequence ID" value="QKE92143.1"/>
    <property type="molecule type" value="Genomic_DNA"/>
</dbReference>
<feature type="signal peptide" evidence="1">
    <location>
        <begin position="1"/>
        <end position="24"/>
    </location>
</feature>
<dbReference type="PANTHER" id="PTHR37952:SF2">
    <property type="entry name" value="PROTEIN CREA"/>
    <property type="match status" value="1"/>
</dbReference>
<reference evidence="2 3" key="1">
    <citation type="journal article" date="2014" name="World J. Microbiol. Biotechnol.">
        <title>Biodiversity and physiological characteristics of Antarctic and Arctic lichens-associated bacteria.</title>
        <authorList>
            <person name="Lee Y.M."/>
            <person name="Kim E.H."/>
            <person name="Lee H.K."/>
            <person name="Hong S.G."/>
        </authorList>
    </citation>
    <scope>NUCLEOTIDE SEQUENCE [LARGE SCALE GENOMIC DNA]</scope>
    <source>
        <strain evidence="2 3">PAMC 26569</strain>
    </source>
</reference>
<dbReference type="Proteomes" id="UP000500767">
    <property type="component" value="Chromosome"/>
</dbReference>
<organism evidence="2 3">
    <name type="scientific">Lichenicola cladoniae</name>
    <dbReference type="NCBI Taxonomy" id="1484109"/>
    <lineage>
        <taxon>Bacteria</taxon>
        <taxon>Pseudomonadati</taxon>
        <taxon>Pseudomonadota</taxon>
        <taxon>Alphaproteobacteria</taxon>
        <taxon>Acetobacterales</taxon>
        <taxon>Acetobacteraceae</taxon>
        <taxon>Lichenicola</taxon>
    </lineage>
</organism>
<dbReference type="PIRSF" id="PIRSF003174">
    <property type="entry name" value="CreA"/>
    <property type="match status" value="1"/>
</dbReference>
<dbReference type="RefSeq" id="WP_171837021.1">
    <property type="nucleotide sequence ID" value="NZ_CP053708.1"/>
</dbReference>
<evidence type="ECO:0000313" key="3">
    <source>
        <dbReference type="Proteomes" id="UP000500767"/>
    </source>
</evidence>
<evidence type="ECO:0000313" key="2">
    <source>
        <dbReference type="EMBL" id="QKE92143.1"/>
    </source>
</evidence>
<accession>A0A6M8HUE4</accession>
<gene>
    <name evidence="2" type="ORF">HN018_20760</name>
</gene>
<dbReference type="Pfam" id="PF05981">
    <property type="entry name" value="CreA"/>
    <property type="match status" value="1"/>
</dbReference>